<dbReference type="InterPro" id="IPR013324">
    <property type="entry name" value="RNA_pol_sigma_r3/r4-like"/>
</dbReference>
<dbReference type="InterPro" id="IPR013249">
    <property type="entry name" value="RNA_pol_sigma70_r4_t2"/>
</dbReference>
<gene>
    <name evidence="8" type="ORF">EDC61_10387</name>
</gene>
<dbReference type="SUPFAM" id="SSF88659">
    <property type="entry name" value="Sigma3 and sigma4 domains of RNA polymerase sigma factors"/>
    <property type="match status" value="1"/>
</dbReference>
<sequence length="186" mass="21120">MTLLSFFSGSRACGVRLKQQRARLLRVAYAWCHNRALAEDLVQETLARAVEKCSQLRESEQVEPWLFAILTNCWRDHLRRLRPQEDIDELEEALLDPAPGPDRLGERGQIVDRVRAAVARLPLGQREVLTLVDLEDFSYAEVSGILDIPIGTVMSRLCRARQSLKKDLIEFDVVTAGDSAPLRRVK</sequence>
<evidence type="ECO:0000313" key="8">
    <source>
        <dbReference type="EMBL" id="TCS72965.1"/>
    </source>
</evidence>
<feature type="domain" description="RNA polymerase sigma factor 70 region 4 type 2" evidence="7">
    <location>
        <begin position="113"/>
        <end position="164"/>
    </location>
</feature>
<evidence type="ECO:0000256" key="1">
    <source>
        <dbReference type="ARBA" id="ARBA00010641"/>
    </source>
</evidence>
<evidence type="ECO:0000256" key="3">
    <source>
        <dbReference type="ARBA" id="ARBA00023082"/>
    </source>
</evidence>
<dbReference type="AlphaFoldDB" id="A0A4R3JXB8"/>
<dbReference type="InterPro" id="IPR013325">
    <property type="entry name" value="RNA_pol_sigma_r2"/>
</dbReference>
<dbReference type="InterPro" id="IPR014284">
    <property type="entry name" value="RNA_pol_sigma-70_dom"/>
</dbReference>
<organism evidence="8 9">
    <name type="scientific">Sulfuritortus calidifontis</name>
    <dbReference type="NCBI Taxonomy" id="1914471"/>
    <lineage>
        <taxon>Bacteria</taxon>
        <taxon>Pseudomonadati</taxon>
        <taxon>Pseudomonadota</taxon>
        <taxon>Betaproteobacteria</taxon>
        <taxon>Nitrosomonadales</taxon>
        <taxon>Thiobacillaceae</taxon>
        <taxon>Sulfuritortus</taxon>
    </lineage>
</organism>
<dbReference type="OrthoDB" id="9797134at2"/>
<dbReference type="InterPro" id="IPR036388">
    <property type="entry name" value="WH-like_DNA-bd_sf"/>
</dbReference>
<keyword evidence="5" id="KW-0804">Transcription</keyword>
<dbReference type="GO" id="GO:0016987">
    <property type="term" value="F:sigma factor activity"/>
    <property type="evidence" value="ECO:0007669"/>
    <property type="project" value="UniProtKB-KW"/>
</dbReference>
<dbReference type="NCBIfam" id="TIGR02937">
    <property type="entry name" value="sigma70-ECF"/>
    <property type="match status" value="1"/>
</dbReference>
<dbReference type="Gene3D" id="1.10.1740.10">
    <property type="match status" value="1"/>
</dbReference>
<dbReference type="InterPro" id="IPR039425">
    <property type="entry name" value="RNA_pol_sigma-70-like"/>
</dbReference>
<evidence type="ECO:0000259" key="7">
    <source>
        <dbReference type="Pfam" id="PF08281"/>
    </source>
</evidence>
<dbReference type="GO" id="GO:0006352">
    <property type="term" value="P:DNA-templated transcription initiation"/>
    <property type="evidence" value="ECO:0007669"/>
    <property type="project" value="InterPro"/>
</dbReference>
<keyword evidence="3" id="KW-0731">Sigma factor</keyword>
<dbReference type="RefSeq" id="WP_126462031.1">
    <property type="nucleotide sequence ID" value="NZ_AP018721.1"/>
</dbReference>
<feature type="domain" description="RNA polymerase sigma-70 region 2" evidence="6">
    <location>
        <begin position="21"/>
        <end position="82"/>
    </location>
</feature>
<dbReference type="PANTHER" id="PTHR43133">
    <property type="entry name" value="RNA POLYMERASE ECF-TYPE SIGMA FACTO"/>
    <property type="match status" value="1"/>
</dbReference>
<keyword evidence="9" id="KW-1185">Reference proteome</keyword>
<dbReference type="SUPFAM" id="SSF88946">
    <property type="entry name" value="Sigma2 domain of RNA polymerase sigma factors"/>
    <property type="match status" value="1"/>
</dbReference>
<dbReference type="GO" id="GO:0003677">
    <property type="term" value="F:DNA binding"/>
    <property type="evidence" value="ECO:0007669"/>
    <property type="project" value="UniProtKB-KW"/>
</dbReference>
<keyword evidence="2" id="KW-0805">Transcription regulation</keyword>
<dbReference type="Pfam" id="PF04542">
    <property type="entry name" value="Sigma70_r2"/>
    <property type="match status" value="1"/>
</dbReference>
<comment type="similarity">
    <text evidence="1">Belongs to the sigma-70 factor family. ECF subfamily.</text>
</comment>
<dbReference type="PANTHER" id="PTHR43133:SF8">
    <property type="entry name" value="RNA POLYMERASE SIGMA FACTOR HI_1459-RELATED"/>
    <property type="match status" value="1"/>
</dbReference>
<protein>
    <submittedName>
        <fullName evidence="8">RNA polymerase sigma-70 factor (ECF subfamily)</fullName>
    </submittedName>
</protein>
<accession>A0A4R3JXB8</accession>
<dbReference type="Pfam" id="PF08281">
    <property type="entry name" value="Sigma70_r4_2"/>
    <property type="match status" value="1"/>
</dbReference>
<evidence type="ECO:0000259" key="6">
    <source>
        <dbReference type="Pfam" id="PF04542"/>
    </source>
</evidence>
<evidence type="ECO:0000256" key="2">
    <source>
        <dbReference type="ARBA" id="ARBA00023015"/>
    </source>
</evidence>
<evidence type="ECO:0000256" key="4">
    <source>
        <dbReference type="ARBA" id="ARBA00023125"/>
    </source>
</evidence>
<dbReference type="CDD" id="cd06171">
    <property type="entry name" value="Sigma70_r4"/>
    <property type="match status" value="1"/>
</dbReference>
<comment type="caution">
    <text evidence="8">The sequence shown here is derived from an EMBL/GenBank/DDBJ whole genome shotgun (WGS) entry which is preliminary data.</text>
</comment>
<keyword evidence="4" id="KW-0238">DNA-binding</keyword>
<dbReference type="EMBL" id="SLZY01000003">
    <property type="protein sequence ID" value="TCS72965.1"/>
    <property type="molecule type" value="Genomic_DNA"/>
</dbReference>
<name>A0A4R3JXB8_9PROT</name>
<dbReference type="InterPro" id="IPR007627">
    <property type="entry name" value="RNA_pol_sigma70_r2"/>
</dbReference>
<evidence type="ECO:0000313" key="9">
    <source>
        <dbReference type="Proteomes" id="UP000295135"/>
    </source>
</evidence>
<reference evidence="8 9" key="1">
    <citation type="submission" date="2019-03" db="EMBL/GenBank/DDBJ databases">
        <title>Genomic Encyclopedia of Type Strains, Phase IV (KMG-IV): sequencing the most valuable type-strain genomes for metagenomic binning, comparative biology and taxonomic classification.</title>
        <authorList>
            <person name="Goeker M."/>
        </authorList>
    </citation>
    <scope>NUCLEOTIDE SEQUENCE [LARGE SCALE GENOMIC DNA]</scope>
    <source>
        <strain evidence="8 9">DSM 103923</strain>
    </source>
</reference>
<dbReference type="Proteomes" id="UP000295135">
    <property type="component" value="Unassembled WGS sequence"/>
</dbReference>
<dbReference type="Gene3D" id="1.10.10.10">
    <property type="entry name" value="Winged helix-like DNA-binding domain superfamily/Winged helix DNA-binding domain"/>
    <property type="match status" value="1"/>
</dbReference>
<evidence type="ECO:0000256" key="5">
    <source>
        <dbReference type="ARBA" id="ARBA00023163"/>
    </source>
</evidence>
<proteinExistence type="inferred from homology"/>